<evidence type="ECO:0000313" key="3">
    <source>
        <dbReference type="Proteomes" id="UP000735302"/>
    </source>
</evidence>
<gene>
    <name evidence="2" type="ORF">PoB_000669800</name>
</gene>
<sequence length="243" mass="28117">MKLHVFLFCVFSCAFPSTEADRSQQMDQLHDTWLGAEAGETRQTATFFSGCLSLERCTHHIYFGTNGCFSFANLEAYPSTEAEWTTFWNNICNNKAATVACGEVQRDSCDDKSKIFDYYRAVNMMDVMCSDDGKAFYRRIYREERHCLGNRTKTALVKNKFCTCKSLFLPNESTEIINMNVCSLAKQSRDCIINFAGRLCSDLSKWLLDKYWIEIVHYQHPHCIRQFEAEAYPLPPERASERK</sequence>
<accession>A0AAV3YCH0</accession>
<protein>
    <recommendedName>
        <fullName evidence="4">DUF19 domain-containing protein</fullName>
    </recommendedName>
</protein>
<feature type="signal peptide" evidence="1">
    <location>
        <begin position="1"/>
        <end position="20"/>
    </location>
</feature>
<dbReference type="EMBL" id="BLXT01000807">
    <property type="protein sequence ID" value="GFN80192.1"/>
    <property type="molecule type" value="Genomic_DNA"/>
</dbReference>
<proteinExistence type="predicted"/>
<name>A0AAV3YCH0_9GAST</name>
<organism evidence="2 3">
    <name type="scientific">Plakobranchus ocellatus</name>
    <dbReference type="NCBI Taxonomy" id="259542"/>
    <lineage>
        <taxon>Eukaryota</taxon>
        <taxon>Metazoa</taxon>
        <taxon>Spiralia</taxon>
        <taxon>Lophotrochozoa</taxon>
        <taxon>Mollusca</taxon>
        <taxon>Gastropoda</taxon>
        <taxon>Heterobranchia</taxon>
        <taxon>Euthyneura</taxon>
        <taxon>Panpulmonata</taxon>
        <taxon>Sacoglossa</taxon>
        <taxon>Placobranchoidea</taxon>
        <taxon>Plakobranchidae</taxon>
        <taxon>Plakobranchus</taxon>
    </lineage>
</organism>
<keyword evidence="1" id="KW-0732">Signal</keyword>
<evidence type="ECO:0008006" key="4">
    <source>
        <dbReference type="Google" id="ProtNLM"/>
    </source>
</evidence>
<dbReference type="Proteomes" id="UP000735302">
    <property type="component" value="Unassembled WGS sequence"/>
</dbReference>
<keyword evidence="3" id="KW-1185">Reference proteome</keyword>
<comment type="caution">
    <text evidence="2">The sequence shown here is derived from an EMBL/GenBank/DDBJ whole genome shotgun (WGS) entry which is preliminary data.</text>
</comment>
<evidence type="ECO:0000256" key="1">
    <source>
        <dbReference type="SAM" id="SignalP"/>
    </source>
</evidence>
<feature type="chain" id="PRO_5043719127" description="DUF19 domain-containing protein" evidence="1">
    <location>
        <begin position="21"/>
        <end position="243"/>
    </location>
</feature>
<reference evidence="2 3" key="1">
    <citation type="journal article" date="2021" name="Elife">
        <title>Chloroplast acquisition without the gene transfer in kleptoplastic sea slugs, Plakobranchus ocellatus.</title>
        <authorList>
            <person name="Maeda T."/>
            <person name="Takahashi S."/>
            <person name="Yoshida T."/>
            <person name="Shimamura S."/>
            <person name="Takaki Y."/>
            <person name="Nagai Y."/>
            <person name="Toyoda A."/>
            <person name="Suzuki Y."/>
            <person name="Arimoto A."/>
            <person name="Ishii H."/>
            <person name="Satoh N."/>
            <person name="Nishiyama T."/>
            <person name="Hasebe M."/>
            <person name="Maruyama T."/>
            <person name="Minagawa J."/>
            <person name="Obokata J."/>
            <person name="Shigenobu S."/>
        </authorList>
    </citation>
    <scope>NUCLEOTIDE SEQUENCE [LARGE SCALE GENOMIC DNA]</scope>
</reference>
<dbReference type="AlphaFoldDB" id="A0AAV3YCH0"/>
<evidence type="ECO:0000313" key="2">
    <source>
        <dbReference type="EMBL" id="GFN80192.1"/>
    </source>
</evidence>